<gene>
    <name evidence="2" type="primary">LOC112291767</name>
    <name evidence="1" type="ORF">PHYPA_019034</name>
</gene>
<dbReference type="Gramene" id="Pp3c14_25709V3.1">
    <property type="protein sequence ID" value="Pp3c14_25709V3.1"/>
    <property type="gene ID" value="Pp3c14_25709"/>
</dbReference>
<dbReference type="EMBL" id="ABEU02000014">
    <property type="protein sequence ID" value="PNR41629.1"/>
    <property type="molecule type" value="Genomic_DNA"/>
</dbReference>
<dbReference type="GeneID" id="112291767"/>
<reference evidence="1 3" key="1">
    <citation type="journal article" date="2008" name="Science">
        <title>The Physcomitrella genome reveals evolutionary insights into the conquest of land by plants.</title>
        <authorList>
            <person name="Rensing S."/>
            <person name="Lang D."/>
            <person name="Zimmer A."/>
            <person name="Terry A."/>
            <person name="Salamov A."/>
            <person name="Shapiro H."/>
            <person name="Nishiyama T."/>
            <person name="Perroud P.-F."/>
            <person name="Lindquist E."/>
            <person name="Kamisugi Y."/>
            <person name="Tanahashi T."/>
            <person name="Sakakibara K."/>
            <person name="Fujita T."/>
            <person name="Oishi K."/>
            <person name="Shin-I T."/>
            <person name="Kuroki Y."/>
            <person name="Toyoda A."/>
            <person name="Suzuki Y."/>
            <person name="Hashimoto A."/>
            <person name="Yamaguchi K."/>
            <person name="Sugano A."/>
            <person name="Kohara Y."/>
            <person name="Fujiyama A."/>
            <person name="Anterola A."/>
            <person name="Aoki S."/>
            <person name="Ashton N."/>
            <person name="Barbazuk W.B."/>
            <person name="Barker E."/>
            <person name="Bennetzen J."/>
            <person name="Bezanilla M."/>
            <person name="Blankenship R."/>
            <person name="Cho S.H."/>
            <person name="Dutcher S."/>
            <person name="Estelle M."/>
            <person name="Fawcett J.A."/>
            <person name="Gundlach H."/>
            <person name="Hanada K."/>
            <person name="Heyl A."/>
            <person name="Hicks K.A."/>
            <person name="Hugh J."/>
            <person name="Lohr M."/>
            <person name="Mayer K."/>
            <person name="Melkozernov A."/>
            <person name="Murata T."/>
            <person name="Nelson D."/>
            <person name="Pils B."/>
            <person name="Prigge M."/>
            <person name="Reiss B."/>
            <person name="Renner T."/>
            <person name="Rombauts S."/>
            <person name="Rushton P."/>
            <person name="Sanderfoot A."/>
            <person name="Schween G."/>
            <person name="Shiu S.-H."/>
            <person name="Stueber K."/>
            <person name="Theodoulou F.L."/>
            <person name="Tu H."/>
            <person name="Van de Peer Y."/>
            <person name="Verrier P.J."/>
            <person name="Waters E."/>
            <person name="Wood A."/>
            <person name="Yang L."/>
            <person name="Cove D."/>
            <person name="Cuming A."/>
            <person name="Hasebe M."/>
            <person name="Lucas S."/>
            <person name="Mishler D.B."/>
            <person name="Reski R."/>
            <person name="Grigoriev I."/>
            <person name="Quatrano R.S."/>
            <person name="Boore J.L."/>
        </authorList>
    </citation>
    <scope>NUCLEOTIDE SEQUENCE [LARGE SCALE GENOMIC DNA]</scope>
    <source>
        <strain evidence="2 3">cv. Gransden 2004</strain>
    </source>
</reference>
<reference evidence="1 3" key="2">
    <citation type="journal article" date="2018" name="Plant J.">
        <title>The Physcomitrella patens chromosome-scale assembly reveals moss genome structure and evolution.</title>
        <authorList>
            <person name="Lang D."/>
            <person name="Ullrich K.K."/>
            <person name="Murat F."/>
            <person name="Fuchs J."/>
            <person name="Jenkins J."/>
            <person name="Haas F.B."/>
            <person name="Piednoel M."/>
            <person name="Gundlach H."/>
            <person name="Van Bel M."/>
            <person name="Meyberg R."/>
            <person name="Vives C."/>
            <person name="Morata J."/>
            <person name="Symeonidi A."/>
            <person name="Hiss M."/>
            <person name="Muchero W."/>
            <person name="Kamisugi Y."/>
            <person name="Saleh O."/>
            <person name="Blanc G."/>
            <person name="Decker E.L."/>
            <person name="van Gessel N."/>
            <person name="Grimwood J."/>
            <person name="Hayes R.D."/>
            <person name="Graham S.W."/>
            <person name="Gunter L.E."/>
            <person name="McDaniel S.F."/>
            <person name="Hoernstein S.N.W."/>
            <person name="Larsson A."/>
            <person name="Li F.W."/>
            <person name="Perroud P.F."/>
            <person name="Phillips J."/>
            <person name="Ranjan P."/>
            <person name="Rokshar D.S."/>
            <person name="Rothfels C.J."/>
            <person name="Schneider L."/>
            <person name="Shu S."/>
            <person name="Stevenson D.W."/>
            <person name="Thummler F."/>
            <person name="Tillich M."/>
            <person name="Villarreal Aguilar J.C."/>
            <person name="Widiez T."/>
            <person name="Wong G.K."/>
            <person name="Wymore A."/>
            <person name="Zhang Y."/>
            <person name="Zimmer A.D."/>
            <person name="Quatrano R.S."/>
            <person name="Mayer K.F.X."/>
            <person name="Goodstein D."/>
            <person name="Casacuberta J.M."/>
            <person name="Vandepoele K."/>
            <person name="Reski R."/>
            <person name="Cuming A.C."/>
            <person name="Tuskan G.A."/>
            <person name="Maumus F."/>
            <person name="Salse J."/>
            <person name="Schmutz J."/>
            <person name="Rensing S.A."/>
        </authorList>
    </citation>
    <scope>NUCLEOTIDE SEQUENCE [LARGE SCALE GENOMIC DNA]</scope>
    <source>
        <strain evidence="2 3">cv. Gransden 2004</strain>
    </source>
</reference>
<dbReference type="Proteomes" id="UP000006727">
    <property type="component" value="Chromosome 14"/>
</dbReference>
<keyword evidence="3" id="KW-1185">Reference proteome</keyword>
<dbReference type="EnsemblPlants" id="Pp3c14_25709V3.1">
    <property type="protein sequence ID" value="Pp3c14_25709V3.1"/>
    <property type="gene ID" value="Pp3c14_25709"/>
</dbReference>
<organism evidence="1">
    <name type="scientific">Physcomitrium patens</name>
    <name type="common">Spreading-leaved earth moss</name>
    <name type="synonym">Physcomitrella patens</name>
    <dbReference type="NCBI Taxonomy" id="3218"/>
    <lineage>
        <taxon>Eukaryota</taxon>
        <taxon>Viridiplantae</taxon>
        <taxon>Streptophyta</taxon>
        <taxon>Embryophyta</taxon>
        <taxon>Bryophyta</taxon>
        <taxon>Bryophytina</taxon>
        <taxon>Bryopsida</taxon>
        <taxon>Funariidae</taxon>
        <taxon>Funariales</taxon>
        <taxon>Funariaceae</taxon>
        <taxon>Physcomitrium</taxon>
    </lineage>
</organism>
<evidence type="ECO:0000313" key="3">
    <source>
        <dbReference type="Proteomes" id="UP000006727"/>
    </source>
</evidence>
<dbReference type="RefSeq" id="XP_024395400.1">
    <property type="nucleotide sequence ID" value="XM_024539632.2"/>
</dbReference>
<proteinExistence type="predicted"/>
<evidence type="ECO:0000313" key="2">
    <source>
        <dbReference type="EnsemblPlants" id="Pp3c14_25709V3.1"/>
    </source>
</evidence>
<sequence length="109" mass="12130">MLTLPKHVSRTIHRNDSYVQVLKELRQRAQTVLTKNCFSLQPFLLFCSPRHECKHQDCGGVNMTLSQSRLRHKQLVTPSGAGCDRNKAPKTVLQLAATNSSGLNLCGSL</sequence>
<accession>A0A2K1JJD1</accession>
<evidence type="ECO:0000313" key="1">
    <source>
        <dbReference type="EMBL" id="PNR41629.1"/>
    </source>
</evidence>
<dbReference type="KEGG" id="ppp:112291767"/>
<reference evidence="2" key="3">
    <citation type="submission" date="2020-12" db="UniProtKB">
        <authorList>
            <consortium name="EnsemblPlants"/>
        </authorList>
    </citation>
    <scope>IDENTIFICATION</scope>
</reference>
<name>A0A2K1JJD1_PHYPA</name>
<protein>
    <submittedName>
        <fullName evidence="1 2">Uncharacterized protein</fullName>
    </submittedName>
</protein>
<dbReference type="AlphaFoldDB" id="A0A2K1JJD1"/>